<evidence type="ECO:0000259" key="1">
    <source>
        <dbReference type="Pfam" id="PF13843"/>
    </source>
</evidence>
<feature type="non-terminal residue" evidence="2">
    <location>
        <position position="123"/>
    </location>
</feature>
<dbReference type="InterPro" id="IPR029526">
    <property type="entry name" value="PGBD"/>
</dbReference>
<evidence type="ECO:0000313" key="2">
    <source>
        <dbReference type="EMBL" id="JAS38186.1"/>
    </source>
</evidence>
<sequence>EDRIAVRWCDRRQVTMLSTVHQHTMVPVTKGGKTKEKPKSVIEYCKDMGAVNRTDMVISFNDTTRKTTKWYRKFFFHLLDLTRLNAFRMYGIFNNKKIAFSEFRTSLIRQLFEANYQPRQGSA</sequence>
<dbReference type="AlphaFoldDB" id="A0A1B6EJV2"/>
<proteinExistence type="predicted"/>
<dbReference type="Pfam" id="PF13843">
    <property type="entry name" value="DDE_Tnp_1_7"/>
    <property type="match status" value="1"/>
</dbReference>
<gene>
    <name evidence="2" type="ORF">g.1411</name>
</gene>
<organism evidence="2">
    <name type="scientific">Cuerna arida</name>
    <dbReference type="NCBI Taxonomy" id="1464854"/>
    <lineage>
        <taxon>Eukaryota</taxon>
        <taxon>Metazoa</taxon>
        <taxon>Ecdysozoa</taxon>
        <taxon>Arthropoda</taxon>
        <taxon>Hexapoda</taxon>
        <taxon>Insecta</taxon>
        <taxon>Pterygota</taxon>
        <taxon>Neoptera</taxon>
        <taxon>Paraneoptera</taxon>
        <taxon>Hemiptera</taxon>
        <taxon>Auchenorrhyncha</taxon>
        <taxon>Membracoidea</taxon>
        <taxon>Cicadellidae</taxon>
        <taxon>Cicadellinae</taxon>
        <taxon>Proconiini</taxon>
        <taxon>Cuerna</taxon>
    </lineage>
</organism>
<reference evidence="2" key="1">
    <citation type="submission" date="2015-11" db="EMBL/GenBank/DDBJ databases">
        <title>De novo transcriptome assembly of four potential Pierce s Disease insect vectors from Arizona vineyards.</title>
        <authorList>
            <person name="Tassone E.E."/>
        </authorList>
    </citation>
    <scope>NUCLEOTIDE SEQUENCE</scope>
</reference>
<name>A0A1B6EJV2_9HEMI</name>
<feature type="domain" description="PiggyBac transposable element-derived protein" evidence="1">
    <location>
        <begin position="4"/>
        <end position="87"/>
    </location>
</feature>
<protein>
    <recommendedName>
        <fullName evidence="1">PiggyBac transposable element-derived protein domain-containing protein</fullName>
    </recommendedName>
</protein>
<dbReference type="EMBL" id="GECZ01031583">
    <property type="protein sequence ID" value="JAS38186.1"/>
    <property type="molecule type" value="Transcribed_RNA"/>
</dbReference>
<dbReference type="PANTHER" id="PTHR46599">
    <property type="entry name" value="PIGGYBAC TRANSPOSABLE ELEMENT-DERIVED PROTEIN 4"/>
    <property type="match status" value="1"/>
</dbReference>
<feature type="non-terminal residue" evidence="2">
    <location>
        <position position="1"/>
    </location>
</feature>
<dbReference type="PANTHER" id="PTHR46599:SF3">
    <property type="entry name" value="PIGGYBAC TRANSPOSABLE ELEMENT-DERIVED PROTEIN 4"/>
    <property type="match status" value="1"/>
</dbReference>
<accession>A0A1B6EJV2</accession>